<accession>A0A918G3N6</accession>
<name>A0A918G3N6_9ACTN</name>
<reference evidence="1" key="2">
    <citation type="submission" date="2020-09" db="EMBL/GenBank/DDBJ databases">
        <authorList>
            <person name="Sun Q."/>
            <person name="Ohkuma M."/>
        </authorList>
    </citation>
    <scope>NUCLEOTIDE SEQUENCE</scope>
    <source>
        <strain evidence="1">JCM 4386</strain>
    </source>
</reference>
<keyword evidence="2" id="KW-1185">Reference proteome</keyword>
<proteinExistence type="predicted"/>
<dbReference type="AlphaFoldDB" id="A0A918G3N6"/>
<dbReference type="EMBL" id="BMTL01000033">
    <property type="protein sequence ID" value="GGS16848.1"/>
    <property type="molecule type" value="Genomic_DNA"/>
</dbReference>
<reference evidence="1" key="1">
    <citation type="journal article" date="2014" name="Int. J. Syst. Evol. Microbiol.">
        <title>Complete genome sequence of Corynebacterium casei LMG S-19264T (=DSM 44701T), isolated from a smear-ripened cheese.</title>
        <authorList>
            <consortium name="US DOE Joint Genome Institute (JGI-PGF)"/>
            <person name="Walter F."/>
            <person name="Albersmeier A."/>
            <person name="Kalinowski J."/>
            <person name="Ruckert C."/>
        </authorList>
    </citation>
    <scope>NUCLEOTIDE SEQUENCE</scope>
    <source>
        <strain evidence="1">JCM 4386</strain>
    </source>
</reference>
<sequence length="148" mass="16719">MEQRVPFRRVRLVGHFPVQQVRDARCVKSGGQVPARRVLDRGFNQLRDRSQGERGLEFVPSRTEYQELAVDGLAVQVVKEARLARTRCAFDRQDSAGSAAQIVEFSLDRGYFSLSFEKFGARSVKNIGYHGQCFPVSPGREHFTAMNA</sequence>
<evidence type="ECO:0000313" key="1">
    <source>
        <dbReference type="EMBL" id="GGS16848.1"/>
    </source>
</evidence>
<protein>
    <submittedName>
        <fullName evidence="1">Uncharacterized protein</fullName>
    </submittedName>
</protein>
<evidence type="ECO:0000313" key="2">
    <source>
        <dbReference type="Proteomes" id="UP000606194"/>
    </source>
</evidence>
<organism evidence="1 2">
    <name type="scientific">Streptomyces humidus</name>
    <dbReference type="NCBI Taxonomy" id="52259"/>
    <lineage>
        <taxon>Bacteria</taxon>
        <taxon>Bacillati</taxon>
        <taxon>Actinomycetota</taxon>
        <taxon>Actinomycetes</taxon>
        <taxon>Kitasatosporales</taxon>
        <taxon>Streptomycetaceae</taxon>
        <taxon>Streptomyces</taxon>
    </lineage>
</organism>
<gene>
    <name evidence="1" type="ORF">GCM10010269_64970</name>
</gene>
<dbReference type="Proteomes" id="UP000606194">
    <property type="component" value="Unassembled WGS sequence"/>
</dbReference>
<comment type="caution">
    <text evidence="1">The sequence shown here is derived from an EMBL/GenBank/DDBJ whole genome shotgun (WGS) entry which is preliminary data.</text>
</comment>